<feature type="region of interest" description="Disordered" evidence="1">
    <location>
        <begin position="1"/>
        <end position="45"/>
    </location>
</feature>
<sequence>MRQHDEAERQHPEAEDGQEAEQAAENQRDAEADASEPRSREWNADGAYDKLARAGVYAETTGLFARFATAIFCGSAWIGHPQEMVKRQNNTREMNFFEKIAWQIGKAFVLAHSHRAKRYSLVAQR</sequence>
<name>A0AA87QGR8_RHIRH</name>
<evidence type="ECO:0000256" key="1">
    <source>
        <dbReference type="SAM" id="MobiDB-lite"/>
    </source>
</evidence>
<organism evidence="2 3">
    <name type="scientific">Rhizobium rhizogenes NBRC 13257</name>
    <dbReference type="NCBI Taxonomy" id="1220581"/>
    <lineage>
        <taxon>Bacteria</taxon>
        <taxon>Pseudomonadati</taxon>
        <taxon>Pseudomonadota</taxon>
        <taxon>Alphaproteobacteria</taxon>
        <taxon>Hyphomicrobiales</taxon>
        <taxon>Rhizobiaceae</taxon>
        <taxon>Rhizobium/Agrobacterium group</taxon>
        <taxon>Rhizobium</taxon>
    </lineage>
</organism>
<proteinExistence type="predicted"/>
<evidence type="ECO:0000313" key="2">
    <source>
        <dbReference type="EMBL" id="GAJ96937.1"/>
    </source>
</evidence>
<reference evidence="2 3" key="1">
    <citation type="submission" date="2014-05" db="EMBL/GenBank/DDBJ databases">
        <title>Whole genome shotgun sequence of Rhizobium rhizogenes NBRC 13257.</title>
        <authorList>
            <person name="Katano-Makiyama Y."/>
            <person name="Hosoyama A."/>
            <person name="Hashimoto M."/>
            <person name="Hosoyama Y."/>
            <person name="Noguchi M."/>
            <person name="Tsuchikane K."/>
            <person name="Kimura A."/>
            <person name="Ohji S."/>
            <person name="Ichikawa N."/>
            <person name="Yamazoe A."/>
            <person name="Fujita N."/>
        </authorList>
    </citation>
    <scope>NUCLEOTIDE SEQUENCE [LARGE SCALE GENOMIC DNA]</scope>
    <source>
        <strain evidence="2 3">NBRC 13257</strain>
    </source>
</reference>
<comment type="caution">
    <text evidence="2">The sequence shown here is derived from an EMBL/GenBank/DDBJ whole genome shotgun (WGS) entry which is preliminary data.</text>
</comment>
<gene>
    <name evidence="2" type="ORF">RRH01S_28_00120</name>
</gene>
<dbReference type="Proteomes" id="UP000026941">
    <property type="component" value="Unassembled WGS sequence"/>
</dbReference>
<dbReference type="EMBL" id="BAYX01000028">
    <property type="protein sequence ID" value="GAJ96937.1"/>
    <property type="molecule type" value="Genomic_DNA"/>
</dbReference>
<accession>A0AA87QGR8</accession>
<dbReference type="AlphaFoldDB" id="A0AA87QGR8"/>
<feature type="compositionally biased region" description="Basic and acidic residues" evidence="1">
    <location>
        <begin position="26"/>
        <end position="45"/>
    </location>
</feature>
<evidence type="ECO:0000313" key="3">
    <source>
        <dbReference type="Proteomes" id="UP000026941"/>
    </source>
</evidence>
<feature type="compositionally biased region" description="Basic and acidic residues" evidence="1">
    <location>
        <begin position="1"/>
        <end position="14"/>
    </location>
</feature>
<protein>
    <submittedName>
        <fullName evidence="2">Uncharacterized protein</fullName>
    </submittedName>
</protein>